<name>A0ABW2T577_9ACTN</name>
<evidence type="ECO:0000313" key="2">
    <source>
        <dbReference type="Proteomes" id="UP001596514"/>
    </source>
</evidence>
<organism evidence="1 2">
    <name type="scientific">Streptosporangium amethystogenes subsp. fukuiense</name>
    <dbReference type="NCBI Taxonomy" id="698418"/>
    <lineage>
        <taxon>Bacteria</taxon>
        <taxon>Bacillati</taxon>
        <taxon>Actinomycetota</taxon>
        <taxon>Actinomycetes</taxon>
        <taxon>Streptosporangiales</taxon>
        <taxon>Streptosporangiaceae</taxon>
        <taxon>Streptosporangium</taxon>
    </lineage>
</organism>
<dbReference type="EMBL" id="JBHTEE010000001">
    <property type="protein sequence ID" value="MFC7603803.1"/>
    <property type="molecule type" value="Genomic_DNA"/>
</dbReference>
<proteinExistence type="predicted"/>
<comment type="caution">
    <text evidence="1">The sequence shown here is derived from an EMBL/GenBank/DDBJ whole genome shotgun (WGS) entry which is preliminary data.</text>
</comment>
<evidence type="ECO:0000313" key="1">
    <source>
        <dbReference type="EMBL" id="MFC7603803.1"/>
    </source>
</evidence>
<protein>
    <submittedName>
        <fullName evidence="1">Uncharacterized protein</fullName>
    </submittedName>
</protein>
<accession>A0ABW2T577</accession>
<gene>
    <name evidence="1" type="ORF">ACFQVD_27185</name>
</gene>
<dbReference type="Proteomes" id="UP001596514">
    <property type="component" value="Unassembled WGS sequence"/>
</dbReference>
<dbReference type="RefSeq" id="WP_343976138.1">
    <property type="nucleotide sequence ID" value="NZ_BAAAGK010000133.1"/>
</dbReference>
<keyword evidence="2" id="KW-1185">Reference proteome</keyword>
<reference evidence="2" key="1">
    <citation type="journal article" date="2019" name="Int. J. Syst. Evol. Microbiol.">
        <title>The Global Catalogue of Microorganisms (GCM) 10K type strain sequencing project: providing services to taxonomists for standard genome sequencing and annotation.</title>
        <authorList>
            <consortium name="The Broad Institute Genomics Platform"/>
            <consortium name="The Broad Institute Genome Sequencing Center for Infectious Disease"/>
            <person name="Wu L."/>
            <person name="Ma J."/>
        </authorList>
    </citation>
    <scope>NUCLEOTIDE SEQUENCE [LARGE SCALE GENOMIC DNA]</scope>
    <source>
        <strain evidence="2">JCM 10083</strain>
    </source>
</reference>
<sequence length="147" mass="16189">MRPYEQVDELRQAVDELGVRIYTALRDGGLDAEPLVEPACLTEEWGASTPITRELLERPVTELTAADRARLGEALLDGIGFMPSFALEPGLLVSLEEALNKVIVVLTVFRKTQDGTQAADVDRAIAAKKRCEVEHDLTTTHVFERSA</sequence>